<reference evidence="2 3" key="1">
    <citation type="submission" date="2017-04" db="EMBL/GenBank/DDBJ databases">
        <authorList>
            <person name="Afonso C.L."/>
            <person name="Miller P.J."/>
            <person name="Scott M.A."/>
            <person name="Spackman E."/>
            <person name="Goraichik I."/>
            <person name="Dimitrov K.M."/>
            <person name="Suarez D.L."/>
            <person name="Swayne D.E."/>
        </authorList>
    </citation>
    <scope>NUCLEOTIDE SEQUENCE [LARGE SCALE GENOMIC DNA]</scope>
    <source>
        <strain evidence="2 3">KR-140</strain>
    </source>
</reference>
<evidence type="ECO:0000256" key="1">
    <source>
        <dbReference type="SAM" id="Phobius"/>
    </source>
</evidence>
<dbReference type="Proteomes" id="UP000192582">
    <property type="component" value="Unassembled WGS sequence"/>
</dbReference>
<gene>
    <name evidence="2" type="ORF">SAMN00790413_06422</name>
</gene>
<dbReference type="EMBL" id="FWWU01000010">
    <property type="protein sequence ID" value="SMB97222.1"/>
    <property type="molecule type" value="Genomic_DNA"/>
</dbReference>
<keyword evidence="1" id="KW-1133">Transmembrane helix</keyword>
<dbReference type="InterPro" id="IPR013901">
    <property type="entry name" value="Anthrone_oxy"/>
</dbReference>
<organism evidence="2 3">
    <name type="scientific">Deinococcus hopiensis KR-140</name>
    <dbReference type="NCBI Taxonomy" id="695939"/>
    <lineage>
        <taxon>Bacteria</taxon>
        <taxon>Thermotogati</taxon>
        <taxon>Deinococcota</taxon>
        <taxon>Deinococci</taxon>
        <taxon>Deinococcales</taxon>
        <taxon>Deinococcaceae</taxon>
        <taxon>Deinococcus</taxon>
    </lineage>
</organism>
<protein>
    <submittedName>
        <fullName evidence="2">Uncharacterized membrane protein</fullName>
    </submittedName>
</protein>
<feature type="transmembrane region" description="Helical" evidence="1">
    <location>
        <begin position="20"/>
        <end position="44"/>
    </location>
</feature>
<feature type="transmembrane region" description="Helical" evidence="1">
    <location>
        <begin position="73"/>
        <end position="90"/>
    </location>
</feature>
<sequence>MALVTGAAGTHSKTGESMQAWLVILTIVLVGLMVGVEFSVAAFVEPIFGRLPENAAVAARSDGARVLGRVMPFWYIGSVILAVVWASQAWGHPQALTVAMAVTLLLVSVVMSIMLLVPIASRAARWSAESAPGDWQAQVSRWNGFHYVRVGIITAAFVLLVLAGVA</sequence>
<accession>A0A1W1VV10</accession>
<feature type="transmembrane region" description="Helical" evidence="1">
    <location>
        <begin position="96"/>
        <end position="117"/>
    </location>
</feature>
<keyword evidence="3" id="KW-1185">Reference proteome</keyword>
<evidence type="ECO:0000313" key="2">
    <source>
        <dbReference type="EMBL" id="SMB97222.1"/>
    </source>
</evidence>
<name>A0A1W1VV10_9DEIO</name>
<dbReference type="Pfam" id="PF08592">
    <property type="entry name" value="Anthrone_oxy"/>
    <property type="match status" value="1"/>
</dbReference>
<keyword evidence="1" id="KW-0472">Membrane</keyword>
<evidence type="ECO:0000313" key="3">
    <source>
        <dbReference type="Proteomes" id="UP000192582"/>
    </source>
</evidence>
<dbReference type="STRING" id="695939.SAMN00790413_06422"/>
<dbReference type="AlphaFoldDB" id="A0A1W1VV10"/>
<proteinExistence type="predicted"/>
<keyword evidence="1" id="KW-0812">Transmembrane</keyword>
<feature type="transmembrane region" description="Helical" evidence="1">
    <location>
        <begin position="147"/>
        <end position="165"/>
    </location>
</feature>